<accession>A0ACB0ZDE2</accession>
<name>A0ACB0ZDE2_MELEN</name>
<keyword evidence="2" id="KW-1185">Reference proteome</keyword>
<sequence>MPETLKMLNLSFNIRKFYWLKNLSFPRFLKIILILNFSFYLFPKSLKLGLPFSVRADVRCIFSSLVFFDSIRFRAFRAEKPWLARSVVFRFERACNPNSKLTFPLNPFNLNILDFFLMSLIFESPPLLDERQSTKLFNYLFILSQCFGILAVFGVAIWMGAFEDGGFSWSENPSKQFHYHPTFMVIAVIFLQGESINERKRFVKLLHLSTHSVALLLVLIALKAVWDSHGYF</sequence>
<protein>
    <submittedName>
        <fullName evidence="1">Uncharacterized protein</fullName>
    </submittedName>
</protein>
<comment type="caution">
    <text evidence="1">The sequence shown here is derived from an EMBL/GenBank/DDBJ whole genome shotgun (WGS) entry which is preliminary data.</text>
</comment>
<organism evidence="1 2">
    <name type="scientific">Meloidogyne enterolobii</name>
    <name type="common">Root-knot nematode worm</name>
    <name type="synonym">Meloidogyne mayaguensis</name>
    <dbReference type="NCBI Taxonomy" id="390850"/>
    <lineage>
        <taxon>Eukaryota</taxon>
        <taxon>Metazoa</taxon>
        <taxon>Ecdysozoa</taxon>
        <taxon>Nematoda</taxon>
        <taxon>Chromadorea</taxon>
        <taxon>Rhabditida</taxon>
        <taxon>Tylenchina</taxon>
        <taxon>Tylenchomorpha</taxon>
        <taxon>Tylenchoidea</taxon>
        <taxon>Meloidogynidae</taxon>
        <taxon>Meloidogyninae</taxon>
        <taxon>Meloidogyne</taxon>
    </lineage>
</organism>
<dbReference type="Proteomes" id="UP001497535">
    <property type="component" value="Unassembled WGS sequence"/>
</dbReference>
<evidence type="ECO:0000313" key="1">
    <source>
        <dbReference type="EMBL" id="CAK5076974.1"/>
    </source>
</evidence>
<proteinExistence type="predicted"/>
<evidence type="ECO:0000313" key="2">
    <source>
        <dbReference type="Proteomes" id="UP001497535"/>
    </source>
</evidence>
<dbReference type="EMBL" id="CAVMJV010000031">
    <property type="protein sequence ID" value="CAK5076974.1"/>
    <property type="molecule type" value="Genomic_DNA"/>
</dbReference>
<reference evidence="1" key="1">
    <citation type="submission" date="2023-11" db="EMBL/GenBank/DDBJ databases">
        <authorList>
            <person name="Poullet M."/>
        </authorList>
    </citation>
    <scope>NUCLEOTIDE SEQUENCE</scope>
    <source>
        <strain evidence="1">E1834</strain>
    </source>
</reference>
<gene>
    <name evidence="1" type="ORF">MENTE1834_LOCUS23852</name>
</gene>